<dbReference type="PANTHER" id="PTHR10491">
    <property type="entry name" value="DTDP-4-DEHYDRORHAMNOSE REDUCTASE"/>
    <property type="match status" value="1"/>
</dbReference>
<dbReference type="GO" id="GO:0009243">
    <property type="term" value="P:O antigen biosynthetic process"/>
    <property type="evidence" value="ECO:0007669"/>
    <property type="project" value="UniProtKB-UniPathway"/>
</dbReference>
<reference evidence="8 9" key="1">
    <citation type="submission" date="2016-08" db="EMBL/GenBank/DDBJ databases">
        <title>Genome sequencing of Vibrio scophthalmi strain FP3289, an isolated from Paralichthys olivaceus.</title>
        <authorList>
            <person name="Han H.-J."/>
        </authorList>
    </citation>
    <scope>NUCLEOTIDE SEQUENCE [LARGE SCALE GENOMIC DNA]</scope>
    <source>
        <strain evidence="8 9">FP3289</strain>
    </source>
</reference>
<dbReference type="EC" id="1.1.1.133" evidence="3 6"/>
<dbReference type="RefSeq" id="WP_069447652.1">
    <property type="nucleotide sequence ID" value="NZ_MDCJ01000007.1"/>
</dbReference>
<dbReference type="AlphaFoldDB" id="A0A1E3WHB4"/>
<comment type="pathway">
    <text evidence="1 6">Carbohydrate biosynthesis; dTDP-L-rhamnose biosynthesis.</text>
</comment>
<dbReference type="PANTHER" id="PTHR10491:SF4">
    <property type="entry name" value="METHIONINE ADENOSYLTRANSFERASE 2 SUBUNIT BETA"/>
    <property type="match status" value="1"/>
</dbReference>
<dbReference type="GO" id="GO:0019305">
    <property type="term" value="P:dTDP-rhamnose biosynthetic process"/>
    <property type="evidence" value="ECO:0007669"/>
    <property type="project" value="UniProtKB-UniPathway"/>
</dbReference>
<evidence type="ECO:0000313" key="8">
    <source>
        <dbReference type="EMBL" id="ODS04427.1"/>
    </source>
</evidence>
<dbReference type="PATRIC" id="fig|45658.8.peg.3522"/>
<dbReference type="GO" id="GO:0005829">
    <property type="term" value="C:cytosol"/>
    <property type="evidence" value="ECO:0007669"/>
    <property type="project" value="TreeGrafter"/>
</dbReference>
<comment type="caution">
    <text evidence="8">The sequence shown here is derived from an EMBL/GenBank/DDBJ whole genome shotgun (WGS) entry which is preliminary data.</text>
</comment>
<dbReference type="Gene3D" id="3.40.50.720">
    <property type="entry name" value="NAD(P)-binding Rossmann-like Domain"/>
    <property type="match status" value="1"/>
</dbReference>
<evidence type="ECO:0000256" key="2">
    <source>
        <dbReference type="ARBA" id="ARBA00010944"/>
    </source>
</evidence>
<dbReference type="InterPro" id="IPR029903">
    <property type="entry name" value="RmlD-like-bd"/>
</dbReference>
<comment type="catalytic activity">
    <reaction evidence="5 6">
        <text>dTDP-beta-L-rhamnose + NADP(+) = dTDP-4-dehydro-beta-L-rhamnose + NADPH + H(+)</text>
        <dbReference type="Rhea" id="RHEA:21796"/>
        <dbReference type="ChEBI" id="CHEBI:15378"/>
        <dbReference type="ChEBI" id="CHEBI:57510"/>
        <dbReference type="ChEBI" id="CHEBI:57783"/>
        <dbReference type="ChEBI" id="CHEBI:58349"/>
        <dbReference type="ChEBI" id="CHEBI:62830"/>
        <dbReference type="EC" id="1.1.1.133"/>
    </reaction>
</comment>
<evidence type="ECO:0000259" key="7">
    <source>
        <dbReference type="Pfam" id="PF04321"/>
    </source>
</evidence>
<evidence type="ECO:0000256" key="5">
    <source>
        <dbReference type="ARBA" id="ARBA00048200"/>
    </source>
</evidence>
<evidence type="ECO:0000256" key="3">
    <source>
        <dbReference type="ARBA" id="ARBA00012929"/>
    </source>
</evidence>
<sequence length="286" mass="32156">MKKRILITGANGFFGTRFINQYSHEFDITATDVPDLDITDAAMVNETFAHVRPDYVIHAAAIAVTDFCNANPEIAHKVNVQGAINVAKACKDVGAKLVFISTEQVFNGNTQAGPYDETITPEPDTVYGQNKLEAEVELANIIDELWVLRFTWLFGLPERNTTINPNVLWNALQALLKGERMIERRNEFRGLTYVHELIEQFPKVFEIPYGTYHTGAQNDASRYDIAEHIIAELGLALEQYELLEGIDAPATRDIRLNTQKLADAGVCFTESRQAISKCLKEFSFRL</sequence>
<organism evidence="8 9">
    <name type="scientific">Vibrio scophthalmi</name>
    <dbReference type="NCBI Taxonomy" id="45658"/>
    <lineage>
        <taxon>Bacteria</taxon>
        <taxon>Pseudomonadati</taxon>
        <taxon>Pseudomonadota</taxon>
        <taxon>Gammaproteobacteria</taxon>
        <taxon>Vibrionales</taxon>
        <taxon>Vibrionaceae</taxon>
        <taxon>Vibrio</taxon>
    </lineage>
</organism>
<dbReference type="Proteomes" id="UP000095131">
    <property type="component" value="Unassembled WGS sequence"/>
</dbReference>
<evidence type="ECO:0000313" key="9">
    <source>
        <dbReference type="Proteomes" id="UP000095131"/>
    </source>
</evidence>
<dbReference type="EMBL" id="MDCJ01000007">
    <property type="protein sequence ID" value="ODS04427.1"/>
    <property type="molecule type" value="Genomic_DNA"/>
</dbReference>
<evidence type="ECO:0000256" key="6">
    <source>
        <dbReference type="RuleBase" id="RU364082"/>
    </source>
</evidence>
<dbReference type="GO" id="GO:0008831">
    <property type="term" value="F:dTDP-4-dehydrorhamnose reductase activity"/>
    <property type="evidence" value="ECO:0007669"/>
    <property type="project" value="UniProtKB-EC"/>
</dbReference>
<evidence type="ECO:0000256" key="1">
    <source>
        <dbReference type="ARBA" id="ARBA00004781"/>
    </source>
</evidence>
<comment type="similarity">
    <text evidence="2 6">Belongs to the dTDP-4-dehydrorhamnose reductase family.</text>
</comment>
<dbReference type="InterPro" id="IPR005913">
    <property type="entry name" value="dTDP_dehydrorham_reduct"/>
</dbReference>
<feature type="domain" description="RmlD-like substrate binding" evidence="7">
    <location>
        <begin position="4"/>
        <end position="282"/>
    </location>
</feature>
<protein>
    <recommendedName>
        <fullName evidence="4 6">dTDP-4-dehydrorhamnose reductase</fullName>
        <ecNumber evidence="3 6">1.1.1.133</ecNumber>
    </recommendedName>
</protein>
<dbReference type="SUPFAM" id="SSF51735">
    <property type="entry name" value="NAD(P)-binding Rossmann-fold domains"/>
    <property type="match status" value="1"/>
</dbReference>
<keyword evidence="6" id="KW-0521">NADP</keyword>
<evidence type="ECO:0000256" key="4">
    <source>
        <dbReference type="ARBA" id="ARBA00017099"/>
    </source>
</evidence>
<dbReference type="UniPathway" id="UPA00281"/>
<comment type="cofactor">
    <cofactor evidence="6">
        <name>Mg(2+)</name>
        <dbReference type="ChEBI" id="CHEBI:18420"/>
    </cofactor>
    <text evidence="6">Binds 1 Mg(2+) ion per monomer.</text>
</comment>
<dbReference type="InterPro" id="IPR036291">
    <property type="entry name" value="NAD(P)-bd_dom_sf"/>
</dbReference>
<dbReference type="Pfam" id="PF04321">
    <property type="entry name" value="RmlD_sub_bind"/>
    <property type="match status" value="1"/>
</dbReference>
<dbReference type="OrthoDB" id="9803892at2"/>
<dbReference type="UniPathway" id="UPA00124"/>
<proteinExistence type="inferred from homology"/>
<name>A0A1E3WHB4_9VIBR</name>
<comment type="function">
    <text evidence="6">Catalyzes the reduction of dTDP-6-deoxy-L-lyxo-4-hexulose to yield dTDP-L-rhamnose.</text>
</comment>
<gene>
    <name evidence="8" type="primary">rfbD</name>
    <name evidence="8" type="ORF">VSF3289_03566</name>
</gene>
<keyword evidence="6 8" id="KW-0560">Oxidoreductase</keyword>
<accession>A0A1E3WHB4</accession>